<comment type="caution">
    <text evidence="1">The sequence shown here is derived from an EMBL/GenBank/DDBJ whole genome shotgun (WGS) entry which is preliminary data.</text>
</comment>
<dbReference type="Proteomes" id="UP000178735">
    <property type="component" value="Unassembled WGS sequence"/>
</dbReference>
<proteinExistence type="predicted"/>
<protein>
    <submittedName>
        <fullName evidence="1">Uncharacterized protein</fullName>
    </submittedName>
</protein>
<evidence type="ECO:0000313" key="1">
    <source>
        <dbReference type="EMBL" id="OGM02971.1"/>
    </source>
</evidence>
<accession>A0A1F7WJJ0</accession>
<gene>
    <name evidence="1" type="ORF">A2008_11150</name>
</gene>
<dbReference type="AlphaFoldDB" id="A0A1F7WJJ0"/>
<dbReference type="EMBL" id="MGFH01000193">
    <property type="protein sequence ID" value="OGM02971.1"/>
    <property type="molecule type" value="Genomic_DNA"/>
</dbReference>
<name>A0A1F7WJJ0_9BACT</name>
<sequence>MAFLGERLKQKNRDGSYKREQGGAVETEKLLAQMEEFTIFYKSVQEAKCAGDFNALYKLCKEFLKKRPENVAANLHLIDFYVNKKEYENIGEIFDRLCYYHPQEKNTLLAQKEMIEKEIGVRF</sequence>
<organism evidence="1 2">
    <name type="scientific">Candidatus Wallbacteria bacterium GWC2_49_35</name>
    <dbReference type="NCBI Taxonomy" id="1817813"/>
    <lineage>
        <taxon>Bacteria</taxon>
        <taxon>Candidatus Walliibacteriota</taxon>
    </lineage>
</organism>
<evidence type="ECO:0000313" key="2">
    <source>
        <dbReference type="Proteomes" id="UP000178735"/>
    </source>
</evidence>
<reference evidence="1 2" key="1">
    <citation type="journal article" date="2016" name="Nat. Commun.">
        <title>Thousands of microbial genomes shed light on interconnected biogeochemical processes in an aquifer system.</title>
        <authorList>
            <person name="Anantharaman K."/>
            <person name="Brown C.T."/>
            <person name="Hug L.A."/>
            <person name="Sharon I."/>
            <person name="Castelle C.J."/>
            <person name="Probst A.J."/>
            <person name="Thomas B.C."/>
            <person name="Singh A."/>
            <person name="Wilkins M.J."/>
            <person name="Karaoz U."/>
            <person name="Brodie E.L."/>
            <person name="Williams K.H."/>
            <person name="Hubbard S.S."/>
            <person name="Banfield J.F."/>
        </authorList>
    </citation>
    <scope>NUCLEOTIDE SEQUENCE [LARGE SCALE GENOMIC DNA]</scope>
</reference>